<gene>
    <name evidence="2" type="ORF">MSAN_01162400</name>
</gene>
<dbReference type="EMBL" id="JACAZH010000008">
    <property type="protein sequence ID" value="KAF7361299.1"/>
    <property type="molecule type" value="Genomic_DNA"/>
</dbReference>
<dbReference type="InterPro" id="IPR013083">
    <property type="entry name" value="Znf_RING/FYVE/PHD"/>
</dbReference>
<dbReference type="GO" id="GO:0016301">
    <property type="term" value="F:kinase activity"/>
    <property type="evidence" value="ECO:0007669"/>
    <property type="project" value="UniProtKB-KW"/>
</dbReference>
<evidence type="ECO:0000313" key="2">
    <source>
        <dbReference type="EMBL" id="KAF7361299.1"/>
    </source>
</evidence>
<evidence type="ECO:0000313" key="3">
    <source>
        <dbReference type="Proteomes" id="UP000623467"/>
    </source>
</evidence>
<name>A0A8H7D3Y1_9AGAR</name>
<keyword evidence="2" id="KW-0418">Kinase</keyword>
<feature type="region of interest" description="Disordered" evidence="1">
    <location>
        <begin position="652"/>
        <end position="675"/>
    </location>
</feature>
<keyword evidence="2" id="KW-0808">Transferase</keyword>
<feature type="region of interest" description="Disordered" evidence="1">
    <location>
        <begin position="320"/>
        <end position="341"/>
    </location>
</feature>
<feature type="compositionally biased region" description="Gly residues" evidence="1">
    <location>
        <begin position="15"/>
        <end position="35"/>
    </location>
</feature>
<dbReference type="InterPro" id="IPR011011">
    <property type="entry name" value="Znf_FYVE_PHD"/>
</dbReference>
<dbReference type="AlphaFoldDB" id="A0A8H7D3Y1"/>
<dbReference type="SUPFAM" id="SSF57903">
    <property type="entry name" value="FYVE/PHD zinc finger"/>
    <property type="match status" value="1"/>
</dbReference>
<reference evidence="2" key="1">
    <citation type="submission" date="2020-05" db="EMBL/GenBank/DDBJ databases">
        <title>Mycena genomes resolve the evolution of fungal bioluminescence.</title>
        <authorList>
            <person name="Tsai I.J."/>
        </authorList>
    </citation>
    <scope>NUCLEOTIDE SEQUENCE</scope>
    <source>
        <strain evidence="2">160909Yilan</strain>
    </source>
</reference>
<feature type="region of interest" description="Disordered" evidence="1">
    <location>
        <begin position="830"/>
        <end position="859"/>
    </location>
</feature>
<feature type="region of interest" description="Disordered" evidence="1">
    <location>
        <begin position="68"/>
        <end position="91"/>
    </location>
</feature>
<feature type="region of interest" description="Disordered" evidence="1">
    <location>
        <begin position="514"/>
        <end position="634"/>
    </location>
</feature>
<dbReference type="InterPro" id="IPR011009">
    <property type="entry name" value="Kinase-like_dom_sf"/>
</dbReference>
<feature type="compositionally biased region" description="Basic and acidic residues" evidence="1">
    <location>
        <begin position="579"/>
        <end position="599"/>
    </location>
</feature>
<comment type="caution">
    <text evidence="2">The sequence shown here is derived from an EMBL/GenBank/DDBJ whole genome shotgun (WGS) entry which is preliminary data.</text>
</comment>
<protein>
    <submittedName>
        <fullName evidence="2">Kinase-like protein</fullName>
    </submittedName>
</protein>
<dbReference type="CDD" id="cd15489">
    <property type="entry name" value="PHD_SF"/>
    <property type="match status" value="1"/>
</dbReference>
<evidence type="ECO:0000256" key="1">
    <source>
        <dbReference type="SAM" id="MobiDB-lite"/>
    </source>
</evidence>
<proteinExistence type="predicted"/>
<dbReference type="SUPFAM" id="SSF56112">
    <property type="entry name" value="Protein kinase-like (PK-like)"/>
    <property type="match status" value="1"/>
</dbReference>
<feature type="compositionally biased region" description="Basic residues" evidence="1">
    <location>
        <begin position="612"/>
        <end position="623"/>
    </location>
</feature>
<feature type="compositionally biased region" description="Polar residues" evidence="1">
    <location>
        <begin position="655"/>
        <end position="671"/>
    </location>
</feature>
<feature type="region of interest" description="Disordered" evidence="1">
    <location>
        <begin position="1"/>
        <end position="41"/>
    </location>
</feature>
<organism evidence="2 3">
    <name type="scientific">Mycena sanguinolenta</name>
    <dbReference type="NCBI Taxonomy" id="230812"/>
    <lineage>
        <taxon>Eukaryota</taxon>
        <taxon>Fungi</taxon>
        <taxon>Dikarya</taxon>
        <taxon>Basidiomycota</taxon>
        <taxon>Agaricomycotina</taxon>
        <taxon>Agaricomycetes</taxon>
        <taxon>Agaricomycetidae</taxon>
        <taxon>Agaricales</taxon>
        <taxon>Marasmiineae</taxon>
        <taxon>Mycenaceae</taxon>
        <taxon>Mycena</taxon>
    </lineage>
</organism>
<dbReference type="Gene3D" id="3.30.40.10">
    <property type="entry name" value="Zinc/RING finger domain, C3HC4 (zinc finger)"/>
    <property type="match status" value="1"/>
</dbReference>
<dbReference type="OrthoDB" id="3026831at2759"/>
<sequence>MLRQAEEFRTVNISGGAGGSGGRGGEQGGSGGAGEGPTTHFGVVNADTMHLVIQNHWSDYASFRPVGVGSSGGASHGSDGAGNIRDGSDSSLFTQRVDKRHGGRLNDDDEIEIIPSKNLKLIREIGSGPGYFLHAGQNQGHAVIVRVFNRGPSSTVRRQLEPTVALFKGIMHPNLLRLLGISPPESCSHFIVYENVHWQNAEGPLAMALKTDLKRSITIGFKMVAGLSAGLNYLLVQGIFVGEMGVQNFDIFLDVDDRFVISVHPRLPDEGDAADCQDAEDIAWMAFNALCNKTLTSANRVLHNEEILRDPAILDFGRAASEKSMSPSPSSSQNTGESLDVPPRREYVWRTKDRGRQSLENIARKISLDLDLDFLSLSRINRTDGRTPHRCAGYVREEITLATTTLDSAVVAHDAPSASERCLICREVVDLREEFRCECGDPAPGTRHTVKCQECKFWSHSDCVENSNHKFLCRLCIRPEAPAEEEETWASGSPILFGPRTPTAEEEDIDIETRTSGPPLLFGSRTPTEDSEEDMNTASTIRTPAIPSRSLSRHGSFGPAFETVYEKPETSELSTVIDQKTEEEARQFREAQDKDKDGAKSVGIDSRSASTNKRRKRGARKGKGGSQASLSPEDEILENLATASLALAHEISRASRASSQKSNTTHSSTRNGGRPFEPVAMYAVPVAWLDSVSPVPPLPKLHQYAKTQTPKPALAPAPPAVISGSTPAASITKKPSTWKLSFGKSSAAALGRISPVDESPPDTLVLPMDMHSTRAASPNSALGARTTWSSASSIMSGNWPSSMSTTSSAGTSTSAFTRYNNASVRSVSTTMTATNSWRTPASKPHGPPKRVQGRFDDKI</sequence>
<accession>A0A8H7D3Y1</accession>
<dbReference type="Gene3D" id="1.10.510.10">
    <property type="entry name" value="Transferase(Phosphotransferase) domain 1"/>
    <property type="match status" value="1"/>
</dbReference>
<dbReference type="Proteomes" id="UP000623467">
    <property type="component" value="Unassembled WGS sequence"/>
</dbReference>
<keyword evidence="3" id="KW-1185">Reference proteome</keyword>
<feature type="compositionally biased region" description="Polar residues" evidence="1">
    <location>
        <begin position="830"/>
        <end position="839"/>
    </location>
</feature>